<organism evidence="3 4">
    <name type="scientific">Fusarium solani</name>
    <name type="common">Filamentous fungus</name>
    <dbReference type="NCBI Taxonomy" id="169388"/>
    <lineage>
        <taxon>Eukaryota</taxon>
        <taxon>Fungi</taxon>
        <taxon>Dikarya</taxon>
        <taxon>Ascomycota</taxon>
        <taxon>Pezizomycotina</taxon>
        <taxon>Sordariomycetes</taxon>
        <taxon>Hypocreomycetidae</taxon>
        <taxon>Hypocreales</taxon>
        <taxon>Nectriaceae</taxon>
        <taxon>Fusarium</taxon>
        <taxon>Fusarium solani species complex</taxon>
    </lineage>
</organism>
<evidence type="ECO:0000313" key="4">
    <source>
        <dbReference type="Proteomes" id="UP000736672"/>
    </source>
</evidence>
<keyword evidence="2" id="KW-1133">Transmembrane helix</keyword>
<name>A0A9P9H671_FUSSL</name>
<keyword evidence="4" id="KW-1185">Reference proteome</keyword>
<accession>A0A9P9H671</accession>
<evidence type="ECO:0000256" key="1">
    <source>
        <dbReference type="SAM" id="MobiDB-lite"/>
    </source>
</evidence>
<feature type="compositionally biased region" description="Polar residues" evidence="1">
    <location>
        <begin position="63"/>
        <end position="84"/>
    </location>
</feature>
<dbReference type="Proteomes" id="UP000736672">
    <property type="component" value="Unassembled WGS sequence"/>
</dbReference>
<evidence type="ECO:0000256" key="2">
    <source>
        <dbReference type="SAM" id="Phobius"/>
    </source>
</evidence>
<feature type="region of interest" description="Disordered" evidence="1">
    <location>
        <begin position="61"/>
        <end position="103"/>
    </location>
</feature>
<protein>
    <submittedName>
        <fullName evidence="3">Uncharacterized protein</fullName>
    </submittedName>
</protein>
<keyword evidence="2" id="KW-0472">Membrane</keyword>
<dbReference type="EMBL" id="JAGTJS010000012">
    <property type="protein sequence ID" value="KAH7250537.1"/>
    <property type="molecule type" value="Genomic_DNA"/>
</dbReference>
<gene>
    <name evidence="3" type="ORF">B0J15DRAFT_496333</name>
</gene>
<proteinExistence type="predicted"/>
<keyword evidence="2" id="KW-0812">Transmembrane</keyword>
<sequence>MALSTCLSFFDHGLEHSGWLKMCFLLGALISMLWRFGVANGATAMHRRELRASVQIGRGRFNETCTRGPSQDTLSAHHQTSSSELHLPVQAGQETNETAKGKVPRTLPKAAIF</sequence>
<evidence type="ECO:0000313" key="3">
    <source>
        <dbReference type="EMBL" id="KAH7250537.1"/>
    </source>
</evidence>
<dbReference type="AlphaFoldDB" id="A0A9P9H671"/>
<feature type="transmembrane region" description="Helical" evidence="2">
    <location>
        <begin position="19"/>
        <end position="38"/>
    </location>
</feature>
<comment type="caution">
    <text evidence="3">The sequence shown here is derived from an EMBL/GenBank/DDBJ whole genome shotgun (WGS) entry which is preliminary data.</text>
</comment>
<reference evidence="3" key="1">
    <citation type="journal article" date="2021" name="Nat. Commun.">
        <title>Genetic determinants of endophytism in the Arabidopsis root mycobiome.</title>
        <authorList>
            <person name="Mesny F."/>
            <person name="Miyauchi S."/>
            <person name="Thiergart T."/>
            <person name="Pickel B."/>
            <person name="Atanasova L."/>
            <person name="Karlsson M."/>
            <person name="Huettel B."/>
            <person name="Barry K.W."/>
            <person name="Haridas S."/>
            <person name="Chen C."/>
            <person name="Bauer D."/>
            <person name="Andreopoulos W."/>
            <person name="Pangilinan J."/>
            <person name="LaButti K."/>
            <person name="Riley R."/>
            <person name="Lipzen A."/>
            <person name="Clum A."/>
            <person name="Drula E."/>
            <person name="Henrissat B."/>
            <person name="Kohler A."/>
            <person name="Grigoriev I.V."/>
            <person name="Martin F.M."/>
            <person name="Hacquard S."/>
        </authorList>
    </citation>
    <scope>NUCLEOTIDE SEQUENCE</scope>
    <source>
        <strain evidence="3">FSSC 5 MPI-SDFR-AT-0091</strain>
    </source>
</reference>